<dbReference type="SUPFAM" id="SSF103473">
    <property type="entry name" value="MFS general substrate transporter"/>
    <property type="match status" value="1"/>
</dbReference>
<comment type="caution">
    <text evidence="6">The sequence shown here is derived from an EMBL/GenBank/DDBJ whole genome shotgun (WGS) entry which is preliminary data.</text>
</comment>
<evidence type="ECO:0000313" key="6">
    <source>
        <dbReference type="EMBL" id="CAG8667439.1"/>
    </source>
</evidence>
<keyword evidence="2 5" id="KW-0812">Transmembrane</keyword>
<proteinExistence type="predicted"/>
<feature type="transmembrane region" description="Helical" evidence="5">
    <location>
        <begin position="41"/>
        <end position="60"/>
    </location>
</feature>
<dbReference type="GO" id="GO:0016020">
    <property type="term" value="C:membrane"/>
    <property type="evidence" value="ECO:0007669"/>
    <property type="project" value="UniProtKB-SubCell"/>
</dbReference>
<feature type="transmembrane region" description="Helical" evidence="5">
    <location>
        <begin position="66"/>
        <end position="84"/>
    </location>
</feature>
<organism evidence="6 7">
    <name type="scientific">Racocetra fulgida</name>
    <dbReference type="NCBI Taxonomy" id="60492"/>
    <lineage>
        <taxon>Eukaryota</taxon>
        <taxon>Fungi</taxon>
        <taxon>Fungi incertae sedis</taxon>
        <taxon>Mucoromycota</taxon>
        <taxon>Glomeromycotina</taxon>
        <taxon>Glomeromycetes</taxon>
        <taxon>Diversisporales</taxon>
        <taxon>Gigasporaceae</taxon>
        <taxon>Racocetra</taxon>
    </lineage>
</organism>
<keyword evidence="4 5" id="KW-0472">Membrane</keyword>
<protein>
    <submittedName>
        <fullName evidence="6">17791_t:CDS:1</fullName>
    </submittedName>
</protein>
<feature type="transmembrane region" description="Helical" evidence="5">
    <location>
        <begin position="182"/>
        <end position="202"/>
    </location>
</feature>
<dbReference type="InterPro" id="IPR036259">
    <property type="entry name" value="MFS_trans_sf"/>
</dbReference>
<feature type="non-terminal residue" evidence="6">
    <location>
        <position position="1"/>
    </location>
</feature>
<feature type="transmembrane region" description="Helical" evidence="5">
    <location>
        <begin position="222"/>
        <end position="240"/>
    </location>
</feature>
<gene>
    <name evidence="6" type="ORF">RFULGI_LOCUS9089</name>
</gene>
<evidence type="ECO:0000256" key="2">
    <source>
        <dbReference type="ARBA" id="ARBA00022692"/>
    </source>
</evidence>
<feature type="transmembrane region" description="Helical" evidence="5">
    <location>
        <begin position="17"/>
        <end position="34"/>
    </location>
</feature>
<dbReference type="InterPro" id="IPR010291">
    <property type="entry name" value="Ion_channel_UNC-93"/>
</dbReference>
<feature type="transmembrane region" description="Helical" evidence="5">
    <location>
        <begin position="137"/>
        <end position="157"/>
    </location>
</feature>
<keyword evidence="3 5" id="KW-1133">Transmembrane helix</keyword>
<dbReference type="Gene3D" id="1.20.1250.20">
    <property type="entry name" value="MFS general substrate transporter like domains"/>
    <property type="match status" value="1"/>
</dbReference>
<evidence type="ECO:0000256" key="3">
    <source>
        <dbReference type="ARBA" id="ARBA00022989"/>
    </source>
</evidence>
<evidence type="ECO:0000313" key="7">
    <source>
        <dbReference type="Proteomes" id="UP000789396"/>
    </source>
</evidence>
<accession>A0A9N9H8N8</accession>
<sequence>MGGGGQLNTEVASNANVALYTCFSVGGLFAGPVINKIGPSISLALGGLTYALYSGSLFYYNHLQESAFPIISGAILGLGAALLWTGQGAIMLSYPSEADKGRFIGLFWVIFNLGGVLGSIVPLGLNWNSTAGSVNDGTYIGFMVLMAFGSLLAMTLLPPNKVIRDDGQHVSIQKFPKWEEELVGIIILTVVLMATWIGGLFFQLTYKREDELVHMDLYDSGYATKIILYIAYGGAISWRIDAVGTSYIAQFIICWVLLAISIPFALLVVLRIKDTNCDSKNSEEKVDLTATK</sequence>
<dbReference type="EMBL" id="CAJVPZ010015605">
    <property type="protein sequence ID" value="CAG8667439.1"/>
    <property type="molecule type" value="Genomic_DNA"/>
</dbReference>
<reference evidence="6" key="1">
    <citation type="submission" date="2021-06" db="EMBL/GenBank/DDBJ databases">
        <authorList>
            <person name="Kallberg Y."/>
            <person name="Tangrot J."/>
            <person name="Rosling A."/>
        </authorList>
    </citation>
    <scope>NUCLEOTIDE SEQUENCE</scope>
    <source>
        <strain evidence="6">IN212</strain>
    </source>
</reference>
<dbReference type="Proteomes" id="UP000789396">
    <property type="component" value="Unassembled WGS sequence"/>
</dbReference>
<dbReference type="PANTHER" id="PTHR23294">
    <property type="entry name" value="ET TRANSLATION PRODUCT-RELATED"/>
    <property type="match status" value="1"/>
</dbReference>
<evidence type="ECO:0000256" key="1">
    <source>
        <dbReference type="ARBA" id="ARBA00004141"/>
    </source>
</evidence>
<dbReference type="OrthoDB" id="196103at2759"/>
<evidence type="ECO:0000256" key="5">
    <source>
        <dbReference type="SAM" id="Phobius"/>
    </source>
</evidence>
<comment type="subcellular location">
    <subcellularLocation>
        <location evidence="1">Membrane</location>
        <topology evidence="1">Multi-pass membrane protein</topology>
    </subcellularLocation>
</comment>
<dbReference type="InterPro" id="IPR051617">
    <property type="entry name" value="UNC-93-like_regulator"/>
</dbReference>
<dbReference type="PANTHER" id="PTHR23294:SF59">
    <property type="entry name" value="UNC93-LIKE PROTEIN C922.05C"/>
    <property type="match status" value="1"/>
</dbReference>
<evidence type="ECO:0000256" key="4">
    <source>
        <dbReference type="ARBA" id="ARBA00023136"/>
    </source>
</evidence>
<dbReference type="AlphaFoldDB" id="A0A9N9H8N8"/>
<keyword evidence="7" id="KW-1185">Reference proteome</keyword>
<dbReference type="Pfam" id="PF05978">
    <property type="entry name" value="UNC-93"/>
    <property type="match status" value="1"/>
</dbReference>
<name>A0A9N9H8N8_9GLOM</name>
<feature type="transmembrane region" description="Helical" evidence="5">
    <location>
        <begin position="105"/>
        <end position="125"/>
    </location>
</feature>
<feature type="transmembrane region" description="Helical" evidence="5">
    <location>
        <begin position="247"/>
        <end position="270"/>
    </location>
</feature>
<feature type="non-terminal residue" evidence="6">
    <location>
        <position position="292"/>
    </location>
</feature>